<accession>A0A9P6RNJ2</accession>
<dbReference type="InterPro" id="IPR036812">
    <property type="entry name" value="NAD(P)_OxRdtase_dom_sf"/>
</dbReference>
<dbReference type="EMBL" id="JAAAIP010000244">
    <property type="protein sequence ID" value="KAG0321450.1"/>
    <property type="molecule type" value="Genomic_DNA"/>
</dbReference>
<keyword evidence="4" id="KW-1185">Reference proteome</keyword>
<keyword evidence="1" id="KW-0560">Oxidoreductase</keyword>
<evidence type="ECO:0000313" key="3">
    <source>
        <dbReference type="EMBL" id="KAG0321450.1"/>
    </source>
</evidence>
<dbReference type="AlphaFoldDB" id="A0A9P6RNJ2"/>
<feature type="domain" description="NADP-dependent oxidoreductase" evidence="2">
    <location>
        <begin position="41"/>
        <end position="331"/>
    </location>
</feature>
<organism evidence="3 4">
    <name type="scientific">Dissophora globulifera</name>
    <dbReference type="NCBI Taxonomy" id="979702"/>
    <lineage>
        <taxon>Eukaryota</taxon>
        <taxon>Fungi</taxon>
        <taxon>Fungi incertae sedis</taxon>
        <taxon>Mucoromycota</taxon>
        <taxon>Mortierellomycotina</taxon>
        <taxon>Mortierellomycetes</taxon>
        <taxon>Mortierellales</taxon>
        <taxon>Mortierellaceae</taxon>
        <taxon>Dissophora</taxon>
    </lineage>
</organism>
<dbReference type="PROSITE" id="PS00062">
    <property type="entry name" value="ALDOKETO_REDUCTASE_2"/>
    <property type="match status" value="1"/>
</dbReference>
<dbReference type="PANTHER" id="PTHR43364:SF4">
    <property type="entry name" value="NAD(P)-LINKED OXIDOREDUCTASE SUPERFAMILY PROTEIN"/>
    <property type="match status" value="1"/>
</dbReference>
<comment type="caution">
    <text evidence="3">The sequence shown here is derived from an EMBL/GenBank/DDBJ whole genome shotgun (WGS) entry which is preliminary data.</text>
</comment>
<evidence type="ECO:0000259" key="2">
    <source>
        <dbReference type="Pfam" id="PF00248"/>
    </source>
</evidence>
<dbReference type="SUPFAM" id="SSF51430">
    <property type="entry name" value="NAD(P)-linked oxidoreductase"/>
    <property type="match status" value="1"/>
</dbReference>
<reference evidence="3" key="1">
    <citation type="journal article" date="2020" name="Fungal Divers.">
        <title>Resolving the Mortierellaceae phylogeny through synthesis of multi-gene phylogenetics and phylogenomics.</title>
        <authorList>
            <person name="Vandepol N."/>
            <person name="Liber J."/>
            <person name="Desiro A."/>
            <person name="Na H."/>
            <person name="Kennedy M."/>
            <person name="Barry K."/>
            <person name="Grigoriev I.V."/>
            <person name="Miller A.N."/>
            <person name="O'Donnell K."/>
            <person name="Stajich J.E."/>
            <person name="Bonito G."/>
        </authorList>
    </citation>
    <scope>NUCLEOTIDE SEQUENCE</scope>
    <source>
        <strain evidence="3">REB-010B</strain>
    </source>
</reference>
<dbReference type="InterPro" id="IPR023210">
    <property type="entry name" value="NADP_OxRdtase_dom"/>
</dbReference>
<sequence>MVIASNTPATNPQAAGVIYVQGIPTAETRLTIGGSLHVSPMAIGTWAWGDRVWDYKPEMFDDIAATWDALQDSGINFFDTAEVYGRGESERIIGRLLKKAASQGKTPPVVATKFLPFPWRVRFPSSLLTALKASMERMGVDVIELYQIHGPTSLRSLEVLADALAEAVKLGLVKTVGVSNYSIDEMVRMHTALAKHGIQLASNQVEYSLLRRLPETTGLIAKCHELGVAVLAYSPLAMGRLTGKYTADNPPPSGRRFSDYPMTELAPLLAVMERIAKEHDVPMSAVALNYTICKGTIPLGGARNPEQALQNAKALGWRLSENEISELDGLSKVGGTGFWQHG</sequence>
<protein>
    <recommendedName>
        <fullName evidence="2">NADP-dependent oxidoreductase domain-containing protein</fullName>
    </recommendedName>
</protein>
<dbReference type="InterPro" id="IPR050523">
    <property type="entry name" value="AKR_Detox_Biosynth"/>
</dbReference>
<evidence type="ECO:0000313" key="4">
    <source>
        <dbReference type="Proteomes" id="UP000738325"/>
    </source>
</evidence>
<evidence type="ECO:0000256" key="1">
    <source>
        <dbReference type="ARBA" id="ARBA00023002"/>
    </source>
</evidence>
<dbReference type="Gene3D" id="3.20.20.100">
    <property type="entry name" value="NADP-dependent oxidoreductase domain"/>
    <property type="match status" value="1"/>
</dbReference>
<dbReference type="GO" id="GO:0016491">
    <property type="term" value="F:oxidoreductase activity"/>
    <property type="evidence" value="ECO:0007669"/>
    <property type="project" value="UniProtKB-KW"/>
</dbReference>
<dbReference type="OrthoDB" id="37537at2759"/>
<name>A0A9P6RNJ2_9FUNG</name>
<proteinExistence type="predicted"/>
<dbReference type="Pfam" id="PF00248">
    <property type="entry name" value="Aldo_ket_red"/>
    <property type="match status" value="1"/>
</dbReference>
<dbReference type="InterPro" id="IPR018170">
    <property type="entry name" value="Aldo/ket_reductase_CS"/>
</dbReference>
<dbReference type="PRINTS" id="PR00069">
    <property type="entry name" value="ALDKETRDTASE"/>
</dbReference>
<dbReference type="Proteomes" id="UP000738325">
    <property type="component" value="Unassembled WGS sequence"/>
</dbReference>
<dbReference type="PANTHER" id="PTHR43364">
    <property type="entry name" value="NADH-SPECIFIC METHYLGLYOXAL REDUCTASE-RELATED"/>
    <property type="match status" value="1"/>
</dbReference>
<dbReference type="CDD" id="cd19093">
    <property type="entry name" value="AKR_AtPLR-like"/>
    <property type="match status" value="1"/>
</dbReference>
<gene>
    <name evidence="3" type="ORF">BGZ99_003921</name>
</gene>
<dbReference type="InterPro" id="IPR020471">
    <property type="entry name" value="AKR"/>
</dbReference>